<dbReference type="InterPro" id="IPR012349">
    <property type="entry name" value="Split_barrel_FMN-bd"/>
</dbReference>
<dbReference type="Proteomes" id="UP000007488">
    <property type="component" value="Chromosome"/>
</dbReference>
<dbReference type="KEGG" id="sgy:Sgly_1416"/>
<dbReference type="HOGENOM" id="CLU_059021_5_3_9"/>
<keyword evidence="6" id="KW-1185">Reference proteome</keyword>
<evidence type="ECO:0000256" key="1">
    <source>
        <dbReference type="ARBA" id="ARBA00001917"/>
    </source>
</evidence>
<dbReference type="OrthoDB" id="9791490at2"/>
<dbReference type="Gene3D" id="2.30.110.10">
    <property type="entry name" value="Electron Transport, Fmn-binding Protein, Chain A"/>
    <property type="match status" value="1"/>
</dbReference>
<dbReference type="eggNOG" id="COG1853">
    <property type="taxonomic scope" value="Bacteria"/>
</dbReference>
<dbReference type="InterPro" id="IPR052174">
    <property type="entry name" value="Flavoredoxin"/>
</dbReference>
<feature type="domain" description="Flavin reductase like" evidence="4">
    <location>
        <begin position="11"/>
        <end position="157"/>
    </location>
</feature>
<evidence type="ECO:0000259" key="4">
    <source>
        <dbReference type="SMART" id="SM00903"/>
    </source>
</evidence>
<protein>
    <submittedName>
        <fullName evidence="5">Flavin reductase domain protein FMN-binding protein</fullName>
    </submittedName>
</protein>
<reference evidence="6" key="2">
    <citation type="submission" date="2011-02" db="EMBL/GenBank/DDBJ databases">
        <title>The complete genome of Syntrophobotulus glycolicus DSM 8271.</title>
        <authorList>
            <person name="Lucas S."/>
            <person name="Copeland A."/>
            <person name="Lapidus A."/>
            <person name="Bruce D."/>
            <person name="Goodwin L."/>
            <person name="Pitluck S."/>
            <person name="Kyrpides N."/>
            <person name="Mavromatis K."/>
            <person name="Pagani I."/>
            <person name="Ivanova N."/>
            <person name="Mikhailova N."/>
            <person name="Chertkov O."/>
            <person name="Held B."/>
            <person name="Detter J.C."/>
            <person name="Tapia R."/>
            <person name="Han C."/>
            <person name="Land M."/>
            <person name="Hauser L."/>
            <person name="Markowitz V."/>
            <person name="Cheng J.-F."/>
            <person name="Hugenholtz P."/>
            <person name="Woyke T."/>
            <person name="Wu D."/>
            <person name="Spring S."/>
            <person name="Schroeder M."/>
            <person name="Brambilla E."/>
            <person name="Klenk H.-P."/>
            <person name="Eisen J.A."/>
        </authorList>
    </citation>
    <scope>NUCLEOTIDE SEQUENCE [LARGE SCALE GENOMIC DNA]</scope>
    <source>
        <strain evidence="6">DSM 8271 / FlGlyR</strain>
    </source>
</reference>
<dbReference type="PANTHER" id="PTHR43567">
    <property type="entry name" value="FLAVOREDOXIN-RELATED-RELATED"/>
    <property type="match status" value="1"/>
</dbReference>
<dbReference type="InterPro" id="IPR002563">
    <property type="entry name" value="Flavin_Rdtase-like_dom"/>
</dbReference>
<dbReference type="PANTHER" id="PTHR43567:SF1">
    <property type="entry name" value="FLAVOREDOXIN"/>
    <property type="match status" value="1"/>
</dbReference>
<reference evidence="5 6" key="1">
    <citation type="journal article" date="2011" name="Stand. Genomic Sci.">
        <title>Complete genome sequence of Syntrophobotulus glycolicus type strain (FlGlyR).</title>
        <authorList>
            <person name="Han C."/>
            <person name="Mwirichia R."/>
            <person name="Chertkov O."/>
            <person name="Held B."/>
            <person name="Lapidus A."/>
            <person name="Nolan M."/>
            <person name="Lucas S."/>
            <person name="Hammon N."/>
            <person name="Deshpande S."/>
            <person name="Cheng J.F."/>
            <person name="Tapia R."/>
            <person name="Goodwin L."/>
            <person name="Pitluck S."/>
            <person name="Huntemann M."/>
            <person name="Liolios K."/>
            <person name="Ivanova N."/>
            <person name="Pagani I."/>
            <person name="Mavromatis K."/>
            <person name="Ovchinikova G."/>
            <person name="Pati A."/>
            <person name="Chen A."/>
            <person name="Palaniappan K."/>
            <person name="Land M."/>
            <person name="Hauser L."/>
            <person name="Brambilla E.M."/>
            <person name="Rohde M."/>
            <person name="Spring S."/>
            <person name="Sikorski J."/>
            <person name="Goker M."/>
            <person name="Woyke T."/>
            <person name="Bristow J."/>
            <person name="Eisen J.A."/>
            <person name="Markowitz V."/>
            <person name="Hugenholtz P."/>
            <person name="Kyrpides N.C."/>
            <person name="Klenk H.P."/>
            <person name="Detter J.C."/>
        </authorList>
    </citation>
    <scope>NUCLEOTIDE SEQUENCE [LARGE SCALE GENOMIC DNA]</scope>
    <source>
        <strain evidence="6">DSM 8271 / FlGlyR</strain>
    </source>
</reference>
<proteinExistence type="inferred from homology"/>
<dbReference type="RefSeq" id="WP_013624589.1">
    <property type="nucleotide sequence ID" value="NC_015172.1"/>
</dbReference>
<dbReference type="AlphaFoldDB" id="F0SWF3"/>
<evidence type="ECO:0000313" key="6">
    <source>
        <dbReference type="Proteomes" id="UP000007488"/>
    </source>
</evidence>
<comment type="cofactor">
    <cofactor evidence="1">
        <name>FMN</name>
        <dbReference type="ChEBI" id="CHEBI:58210"/>
    </cofactor>
</comment>
<gene>
    <name evidence="5" type="ordered locus">Sgly_1416</name>
</gene>
<evidence type="ECO:0000313" key="5">
    <source>
        <dbReference type="EMBL" id="ADY55719.1"/>
    </source>
</evidence>
<dbReference type="GO" id="GO:0010181">
    <property type="term" value="F:FMN binding"/>
    <property type="evidence" value="ECO:0007669"/>
    <property type="project" value="InterPro"/>
</dbReference>
<evidence type="ECO:0000256" key="3">
    <source>
        <dbReference type="ARBA" id="ARBA00038054"/>
    </source>
</evidence>
<dbReference type="SMART" id="SM00903">
    <property type="entry name" value="Flavin_Reduct"/>
    <property type="match status" value="1"/>
</dbReference>
<dbReference type="GO" id="GO:0016646">
    <property type="term" value="F:oxidoreductase activity, acting on the CH-NH group of donors, NAD or NADP as acceptor"/>
    <property type="evidence" value="ECO:0007669"/>
    <property type="project" value="UniProtKB-ARBA"/>
</dbReference>
<dbReference type="STRING" id="645991.Sgly_1416"/>
<comment type="similarity">
    <text evidence="3">Belongs to the flavoredoxin family.</text>
</comment>
<dbReference type="SUPFAM" id="SSF50475">
    <property type="entry name" value="FMN-binding split barrel"/>
    <property type="match status" value="1"/>
</dbReference>
<dbReference type="Pfam" id="PF01613">
    <property type="entry name" value="Flavin_Reduct"/>
    <property type="match status" value="1"/>
</dbReference>
<dbReference type="EMBL" id="CP002547">
    <property type="protein sequence ID" value="ADY55719.1"/>
    <property type="molecule type" value="Genomic_DNA"/>
</dbReference>
<accession>F0SWF3</accession>
<keyword evidence="2" id="KW-0285">Flavoprotein</keyword>
<sequence>MKKTVTDFKGCLKPVPDILVSCRNKEGKNNALAVACACNCSMNPPMIMAGIVPGRYSYEFVKETGVFVVNLVTEELRTQYAYLGSHSGRDEDKLAKLGMKIGEGVKINAPILLDCPVSIECTVVDSIKTGTHEMFVGKVEYIHAKEEFILENGSVDYAKINLLKFR</sequence>
<evidence type="ECO:0000256" key="2">
    <source>
        <dbReference type="ARBA" id="ARBA00022630"/>
    </source>
</evidence>
<name>F0SWF3_SYNGF</name>
<organism evidence="5 6">
    <name type="scientific">Syntrophobotulus glycolicus (strain DSM 8271 / FlGlyR)</name>
    <dbReference type="NCBI Taxonomy" id="645991"/>
    <lineage>
        <taxon>Bacteria</taxon>
        <taxon>Bacillati</taxon>
        <taxon>Bacillota</taxon>
        <taxon>Clostridia</taxon>
        <taxon>Eubacteriales</taxon>
        <taxon>Desulfitobacteriaceae</taxon>
        <taxon>Syntrophobotulus</taxon>
    </lineage>
</organism>